<dbReference type="Proteomes" id="UP001600888">
    <property type="component" value="Unassembled WGS sequence"/>
</dbReference>
<gene>
    <name evidence="2" type="ORF">FJTKL_07203</name>
</gene>
<evidence type="ECO:0000313" key="2">
    <source>
        <dbReference type="EMBL" id="KAL2285941.1"/>
    </source>
</evidence>
<comment type="caution">
    <text evidence="2">The sequence shown here is derived from an EMBL/GenBank/DDBJ whole genome shotgun (WGS) entry which is preliminary data.</text>
</comment>
<dbReference type="EMBL" id="JBAWTH010000026">
    <property type="protein sequence ID" value="KAL2285941.1"/>
    <property type="molecule type" value="Genomic_DNA"/>
</dbReference>
<feature type="region of interest" description="Disordered" evidence="1">
    <location>
        <begin position="20"/>
        <end position="74"/>
    </location>
</feature>
<accession>A0ABR4EUK5</accession>
<keyword evidence="3" id="KW-1185">Reference proteome</keyword>
<feature type="compositionally biased region" description="Basic and acidic residues" evidence="1">
    <location>
        <begin position="20"/>
        <end position="30"/>
    </location>
</feature>
<name>A0ABR4EUK5_9PEZI</name>
<feature type="compositionally biased region" description="Polar residues" evidence="1">
    <location>
        <begin position="37"/>
        <end position="48"/>
    </location>
</feature>
<protein>
    <submittedName>
        <fullName evidence="2">Uncharacterized protein</fullName>
    </submittedName>
</protein>
<organism evidence="2 3">
    <name type="scientific">Diaporthe vaccinii</name>
    <dbReference type="NCBI Taxonomy" id="105482"/>
    <lineage>
        <taxon>Eukaryota</taxon>
        <taxon>Fungi</taxon>
        <taxon>Dikarya</taxon>
        <taxon>Ascomycota</taxon>
        <taxon>Pezizomycotina</taxon>
        <taxon>Sordariomycetes</taxon>
        <taxon>Sordariomycetidae</taxon>
        <taxon>Diaporthales</taxon>
        <taxon>Diaporthaceae</taxon>
        <taxon>Diaporthe</taxon>
        <taxon>Diaporthe eres species complex</taxon>
    </lineage>
</organism>
<reference evidence="2 3" key="1">
    <citation type="submission" date="2024-03" db="EMBL/GenBank/DDBJ databases">
        <title>A high-quality draft genome sequence of Diaporthe vaccinii, a causative agent of upright dieback and viscid rot disease in cranberry plants.</title>
        <authorList>
            <person name="Sarrasin M."/>
            <person name="Lang B.F."/>
            <person name="Burger G."/>
        </authorList>
    </citation>
    <scope>NUCLEOTIDE SEQUENCE [LARGE SCALE GENOMIC DNA]</scope>
    <source>
        <strain evidence="2 3">IS7</strain>
    </source>
</reference>
<evidence type="ECO:0000313" key="3">
    <source>
        <dbReference type="Proteomes" id="UP001600888"/>
    </source>
</evidence>
<evidence type="ECO:0000256" key="1">
    <source>
        <dbReference type="SAM" id="MobiDB-lite"/>
    </source>
</evidence>
<proteinExistence type="predicted"/>
<sequence>MCDSRSFRLYKNHDPQELDLRRDEIDKKPDIVPISHYMTSEETTTTNRRQAHTEHNEEQQQQLPRSPGKPGHRRHIRGQSLLEKISTALVINDHEQQTAEGLCGSKGSFGPNFADARSRMYCDMETKTLHPFCEGGDGSTTNDQGAGEGEGVKPCFDFEGSNMLHGPGVQKRQAPRVQDWRISQRQGGR</sequence>
<feature type="region of interest" description="Disordered" evidence="1">
    <location>
        <begin position="135"/>
        <end position="189"/>
    </location>
</feature>